<gene>
    <name evidence="3" type="ORF">ETD83_33100</name>
</gene>
<dbReference type="Pfam" id="PF00106">
    <property type="entry name" value="adh_short"/>
    <property type="match status" value="1"/>
</dbReference>
<proteinExistence type="inferred from homology"/>
<dbReference type="Gene3D" id="3.40.50.720">
    <property type="entry name" value="NAD(P)-binding Rossmann-like Domain"/>
    <property type="match status" value="1"/>
</dbReference>
<evidence type="ECO:0000256" key="2">
    <source>
        <dbReference type="ARBA" id="ARBA00023002"/>
    </source>
</evidence>
<dbReference type="PROSITE" id="PS00061">
    <property type="entry name" value="ADH_SHORT"/>
    <property type="match status" value="1"/>
</dbReference>
<dbReference type="InterPro" id="IPR002347">
    <property type="entry name" value="SDR_fam"/>
</dbReference>
<dbReference type="PANTHER" id="PTHR43669:SF3">
    <property type="entry name" value="ALCOHOL DEHYDROGENASE, PUTATIVE (AFU_ORTHOLOGUE AFUA_3G03445)-RELATED"/>
    <property type="match status" value="1"/>
</dbReference>
<evidence type="ECO:0000313" key="3">
    <source>
        <dbReference type="EMBL" id="TMQ90967.1"/>
    </source>
</evidence>
<dbReference type="PANTHER" id="PTHR43669">
    <property type="entry name" value="5-KETO-D-GLUCONATE 5-REDUCTASE"/>
    <property type="match status" value="1"/>
</dbReference>
<organism evidence="3 4">
    <name type="scientific">Actinomadura soli</name>
    <dbReference type="NCBI Taxonomy" id="2508997"/>
    <lineage>
        <taxon>Bacteria</taxon>
        <taxon>Bacillati</taxon>
        <taxon>Actinomycetota</taxon>
        <taxon>Actinomycetes</taxon>
        <taxon>Streptosporangiales</taxon>
        <taxon>Thermomonosporaceae</taxon>
        <taxon>Actinomadura</taxon>
    </lineage>
</organism>
<dbReference type="SUPFAM" id="SSF51735">
    <property type="entry name" value="NAD(P)-binding Rossmann-fold domains"/>
    <property type="match status" value="1"/>
</dbReference>
<accession>A0A5C4J2U2</accession>
<dbReference type="EMBL" id="VCKW01000247">
    <property type="protein sequence ID" value="TMQ90967.1"/>
    <property type="molecule type" value="Genomic_DNA"/>
</dbReference>
<comment type="caution">
    <text evidence="3">The sequence shown here is derived from an EMBL/GenBank/DDBJ whole genome shotgun (WGS) entry which is preliminary data.</text>
</comment>
<reference evidence="3 4" key="1">
    <citation type="submission" date="2019-05" db="EMBL/GenBank/DDBJ databases">
        <title>Draft genome sequence of Actinomadura sp. 14C53.</title>
        <authorList>
            <person name="Saricaoglu S."/>
            <person name="Isik K."/>
        </authorList>
    </citation>
    <scope>NUCLEOTIDE SEQUENCE [LARGE SCALE GENOMIC DNA]</scope>
    <source>
        <strain evidence="3 4">14C53</strain>
    </source>
</reference>
<dbReference type="InterPro" id="IPR020904">
    <property type="entry name" value="Sc_DH/Rdtase_CS"/>
</dbReference>
<dbReference type="AlphaFoldDB" id="A0A5C4J2U2"/>
<comment type="similarity">
    <text evidence="1">Belongs to the short-chain dehydrogenases/reductases (SDR) family.</text>
</comment>
<evidence type="ECO:0000256" key="1">
    <source>
        <dbReference type="ARBA" id="ARBA00006484"/>
    </source>
</evidence>
<name>A0A5C4J2U2_9ACTN</name>
<dbReference type="PRINTS" id="PR00081">
    <property type="entry name" value="GDHRDH"/>
</dbReference>
<dbReference type="InterPro" id="IPR036291">
    <property type="entry name" value="NAD(P)-bd_dom_sf"/>
</dbReference>
<sequence length="250" mass="26927">MKLNGNRILVTGAGTGMGLAAAKQLTALGNEVLMVARNEERLCREAARLENAGVFACDLSDPAQITALVEHVRENVPDLNWVFLNAGVTHTYKMFGTEDTIAFAAQEMETNYLSAVRILTLLEPVLAQQIDPAFILTTSGTALVPDISNPTYSATKAALHSLAQSARLTLQRKGSPIKVFEILAPLVDSPFAKDVPSEHKLPPADVIRDVLADIGKDVAQIHPGPTSELYRVFLQSPEEALDLINGMTNA</sequence>
<dbReference type="OrthoDB" id="9810734at2"/>
<evidence type="ECO:0000313" key="4">
    <source>
        <dbReference type="Proteomes" id="UP000309174"/>
    </source>
</evidence>
<dbReference type="GO" id="GO:0016491">
    <property type="term" value="F:oxidoreductase activity"/>
    <property type="evidence" value="ECO:0007669"/>
    <property type="project" value="UniProtKB-KW"/>
</dbReference>
<keyword evidence="2" id="KW-0560">Oxidoreductase</keyword>
<keyword evidence="4" id="KW-1185">Reference proteome</keyword>
<dbReference type="Proteomes" id="UP000309174">
    <property type="component" value="Unassembled WGS sequence"/>
</dbReference>
<protein>
    <submittedName>
        <fullName evidence="3">SDR family NAD(P)-dependent oxidoreductase</fullName>
    </submittedName>
</protein>
<dbReference type="RefSeq" id="WP_138649146.1">
    <property type="nucleotide sequence ID" value="NZ_VCKW01000247.1"/>
</dbReference>